<protein>
    <submittedName>
        <fullName evidence="2">Uncharacterized protein</fullName>
    </submittedName>
</protein>
<organism evidence="2 3">
    <name type="scientific">Salinibacterium amurskyense</name>
    <dbReference type="NCBI Taxonomy" id="205941"/>
    <lineage>
        <taxon>Bacteria</taxon>
        <taxon>Bacillati</taxon>
        <taxon>Actinomycetota</taxon>
        <taxon>Actinomycetes</taxon>
        <taxon>Micrococcales</taxon>
        <taxon>Microbacteriaceae</taxon>
        <taxon>Salinibacterium</taxon>
    </lineage>
</organism>
<reference evidence="2 3" key="1">
    <citation type="submission" date="2017-11" db="EMBL/GenBank/DDBJ databases">
        <title>Genomic Encyclopedia of Archaeal and Bacterial Type Strains, Phase II (KMG-II): From Individual Species to Whole Genera.</title>
        <authorList>
            <person name="Goeker M."/>
        </authorList>
    </citation>
    <scope>NUCLEOTIDE SEQUENCE [LARGE SCALE GENOMIC DNA]</scope>
    <source>
        <strain evidence="2 3">DSM 16400</strain>
    </source>
</reference>
<dbReference type="Proteomes" id="UP000231742">
    <property type="component" value="Unassembled WGS sequence"/>
</dbReference>
<comment type="caution">
    <text evidence="2">The sequence shown here is derived from an EMBL/GenBank/DDBJ whole genome shotgun (WGS) entry which is preliminary data.</text>
</comment>
<feature type="signal peptide" evidence="1">
    <location>
        <begin position="1"/>
        <end position="20"/>
    </location>
</feature>
<sequence>MKRRKIFGSLVLALSLAASVAGCGSPPQQAEEASRDLIQEQQDRNDLALLAYVEAERATIPRLLDQYPGLYSEALVSGSRFESRGDRGIPAGSYSVVTFTYDYANAVDWTAAQAALDTQRSAIDELCETAVFPAMRSAGITGYLGVEYLYKDARDIGTLWDYSCWESSF</sequence>
<keyword evidence="3" id="KW-1185">Reference proteome</keyword>
<dbReference type="PROSITE" id="PS51257">
    <property type="entry name" value="PROKAR_LIPOPROTEIN"/>
    <property type="match status" value="1"/>
</dbReference>
<dbReference type="EMBL" id="PGFH01000001">
    <property type="protein sequence ID" value="PJJ82070.1"/>
    <property type="molecule type" value="Genomic_DNA"/>
</dbReference>
<dbReference type="RefSeq" id="WP_147433352.1">
    <property type="nucleotide sequence ID" value="NZ_BMZU01000001.1"/>
</dbReference>
<accession>A0A2M9D8S6</accession>
<dbReference type="AlphaFoldDB" id="A0A2M9D8S6"/>
<evidence type="ECO:0000313" key="3">
    <source>
        <dbReference type="Proteomes" id="UP000231742"/>
    </source>
</evidence>
<evidence type="ECO:0000313" key="2">
    <source>
        <dbReference type="EMBL" id="PJJ82070.1"/>
    </source>
</evidence>
<name>A0A2M9D8S6_9MICO</name>
<keyword evidence="1" id="KW-0732">Signal</keyword>
<proteinExistence type="predicted"/>
<feature type="chain" id="PRO_5038488985" evidence="1">
    <location>
        <begin position="21"/>
        <end position="169"/>
    </location>
</feature>
<evidence type="ECO:0000256" key="1">
    <source>
        <dbReference type="SAM" id="SignalP"/>
    </source>
</evidence>
<gene>
    <name evidence="2" type="ORF">CLV85_1258</name>
</gene>
<dbReference type="OrthoDB" id="5124424at2"/>